<sequence>MTRKLVSTAVLAAAACAAIALAGSAPAFAAETAQKIGVVSLDRVLHESAPAKAAADKLQKEFARRKAEIDKMSADFKAKAQDFQKNGPTLTQSQRINEQRDLAEAERALNRAQREFREERGQRENEEIQIVIARANQVIQDLARRENYDLIFQDAVYASPRADITDKVLKAMK</sequence>
<accession>A0ABT7IMN1</accession>
<protein>
    <submittedName>
        <fullName evidence="5">OmpH family outer membrane protein</fullName>
    </submittedName>
</protein>
<dbReference type="RefSeq" id="WP_243376524.1">
    <property type="nucleotide sequence ID" value="NZ_JAKZJU020000001.1"/>
</dbReference>
<comment type="caution">
    <text evidence="5">The sequence shown here is derived from an EMBL/GenBank/DDBJ whole genome shotgun (WGS) entry which is preliminary data.</text>
</comment>
<name>A0ABT7IMN1_9BURK</name>
<evidence type="ECO:0000256" key="4">
    <source>
        <dbReference type="SAM" id="SignalP"/>
    </source>
</evidence>
<feature type="region of interest" description="Disordered" evidence="3">
    <location>
        <begin position="81"/>
        <end position="102"/>
    </location>
</feature>
<gene>
    <name evidence="5" type="ORF">MUN46_006780</name>
</gene>
<evidence type="ECO:0000256" key="2">
    <source>
        <dbReference type="PIRNR" id="PIRNR002094"/>
    </source>
</evidence>
<dbReference type="EMBL" id="JAKZJU020000001">
    <property type="protein sequence ID" value="MDL2059630.1"/>
    <property type="molecule type" value="Genomic_DNA"/>
</dbReference>
<comment type="similarity">
    <text evidence="2">Belongs to the skp family.</text>
</comment>
<feature type="compositionally biased region" description="Polar residues" evidence="3">
    <location>
        <begin position="83"/>
        <end position="96"/>
    </location>
</feature>
<evidence type="ECO:0000313" key="5">
    <source>
        <dbReference type="EMBL" id="MDL2059630.1"/>
    </source>
</evidence>
<dbReference type="PANTHER" id="PTHR35089:SF1">
    <property type="entry name" value="CHAPERONE PROTEIN SKP"/>
    <property type="match status" value="1"/>
</dbReference>
<evidence type="ECO:0000256" key="1">
    <source>
        <dbReference type="ARBA" id="ARBA00022729"/>
    </source>
</evidence>
<dbReference type="Gene3D" id="3.30.910.20">
    <property type="entry name" value="Skp domain"/>
    <property type="match status" value="1"/>
</dbReference>
<dbReference type="InterPro" id="IPR005632">
    <property type="entry name" value="Chaperone_Skp"/>
</dbReference>
<dbReference type="Pfam" id="PF03938">
    <property type="entry name" value="OmpH"/>
    <property type="match status" value="1"/>
</dbReference>
<dbReference type="PIRSF" id="PIRSF002094">
    <property type="entry name" value="OMP26_Skp"/>
    <property type="match status" value="1"/>
</dbReference>
<feature type="signal peptide" evidence="4">
    <location>
        <begin position="1"/>
        <end position="29"/>
    </location>
</feature>
<evidence type="ECO:0000313" key="6">
    <source>
        <dbReference type="Proteomes" id="UP001165481"/>
    </source>
</evidence>
<keyword evidence="6" id="KW-1185">Reference proteome</keyword>
<dbReference type="PANTHER" id="PTHR35089">
    <property type="entry name" value="CHAPERONE PROTEIN SKP"/>
    <property type="match status" value="1"/>
</dbReference>
<evidence type="ECO:0000256" key="3">
    <source>
        <dbReference type="SAM" id="MobiDB-lite"/>
    </source>
</evidence>
<keyword evidence="1 4" id="KW-0732">Signal</keyword>
<dbReference type="SMART" id="SM00935">
    <property type="entry name" value="OmpH"/>
    <property type="match status" value="1"/>
</dbReference>
<dbReference type="InterPro" id="IPR024930">
    <property type="entry name" value="Skp_dom_sf"/>
</dbReference>
<dbReference type="PROSITE" id="PS51257">
    <property type="entry name" value="PROKAR_LIPOPROTEIN"/>
    <property type="match status" value="1"/>
</dbReference>
<feature type="chain" id="PRO_5045133408" evidence="4">
    <location>
        <begin position="30"/>
        <end position="173"/>
    </location>
</feature>
<proteinExistence type="inferred from homology"/>
<dbReference type="SUPFAM" id="SSF111384">
    <property type="entry name" value="OmpH-like"/>
    <property type="match status" value="1"/>
</dbReference>
<organism evidence="5 6">
    <name type="scientific">Mesosutterella faecium</name>
    <dbReference type="NCBI Taxonomy" id="2925194"/>
    <lineage>
        <taxon>Bacteria</taxon>
        <taxon>Pseudomonadati</taxon>
        <taxon>Pseudomonadota</taxon>
        <taxon>Betaproteobacteria</taxon>
        <taxon>Burkholderiales</taxon>
        <taxon>Sutterellaceae</taxon>
        <taxon>Mesosutterella</taxon>
    </lineage>
</organism>
<dbReference type="Proteomes" id="UP001165481">
    <property type="component" value="Unassembled WGS sequence"/>
</dbReference>
<reference evidence="5" key="1">
    <citation type="submission" date="2023-03" db="EMBL/GenBank/DDBJ databases">
        <title>Mesosutterella sp. nov. isolated from porcine feces.</title>
        <authorList>
            <person name="Yu S."/>
        </authorList>
    </citation>
    <scope>NUCLEOTIDE SEQUENCE</scope>
    <source>
        <strain evidence="5">AGMB02718</strain>
    </source>
</reference>